<evidence type="ECO:0000313" key="3">
    <source>
        <dbReference type="EMBL" id="KAK9504012.1"/>
    </source>
</evidence>
<keyword evidence="4" id="KW-1185">Reference proteome</keyword>
<keyword evidence="1" id="KW-0175">Coiled coil</keyword>
<feature type="region of interest" description="Disordered" evidence="2">
    <location>
        <begin position="635"/>
        <end position="673"/>
    </location>
</feature>
<gene>
    <name evidence="3" type="ORF">O3M35_010456</name>
</gene>
<name>A0AAW1D535_9HEMI</name>
<dbReference type="EMBL" id="JAPXFL010000007">
    <property type="protein sequence ID" value="KAK9504012.1"/>
    <property type="molecule type" value="Genomic_DNA"/>
</dbReference>
<evidence type="ECO:0000313" key="4">
    <source>
        <dbReference type="Proteomes" id="UP001461498"/>
    </source>
</evidence>
<proteinExistence type="predicted"/>
<reference evidence="3 4" key="1">
    <citation type="submission" date="2022-12" db="EMBL/GenBank/DDBJ databases">
        <title>Chromosome-level genome assembly of true bugs.</title>
        <authorList>
            <person name="Ma L."/>
            <person name="Li H."/>
        </authorList>
    </citation>
    <scope>NUCLEOTIDE SEQUENCE [LARGE SCALE GENOMIC DNA]</scope>
    <source>
        <strain evidence="3">Lab_2022b</strain>
    </source>
</reference>
<dbReference type="InterPro" id="IPR049630">
    <property type="entry name" value="DYDC-like_DD"/>
</dbReference>
<feature type="compositionally biased region" description="Polar residues" evidence="2">
    <location>
        <begin position="606"/>
        <end position="620"/>
    </location>
</feature>
<feature type="coiled-coil region" evidence="1">
    <location>
        <begin position="761"/>
        <end position="827"/>
    </location>
</feature>
<feature type="region of interest" description="Disordered" evidence="2">
    <location>
        <begin position="1139"/>
        <end position="1158"/>
    </location>
</feature>
<accession>A0AAW1D535</accession>
<evidence type="ECO:0000256" key="2">
    <source>
        <dbReference type="SAM" id="MobiDB-lite"/>
    </source>
</evidence>
<feature type="compositionally biased region" description="Polar residues" evidence="2">
    <location>
        <begin position="1139"/>
        <end position="1153"/>
    </location>
</feature>
<protein>
    <submittedName>
        <fullName evidence="3">Uncharacterized protein</fullName>
    </submittedName>
</protein>
<organism evidence="3 4">
    <name type="scientific">Rhynocoris fuscipes</name>
    <dbReference type="NCBI Taxonomy" id="488301"/>
    <lineage>
        <taxon>Eukaryota</taxon>
        <taxon>Metazoa</taxon>
        <taxon>Ecdysozoa</taxon>
        <taxon>Arthropoda</taxon>
        <taxon>Hexapoda</taxon>
        <taxon>Insecta</taxon>
        <taxon>Pterygota</taxon>
        <taxon>Neoptera</taxon>
        <taxon>Paraneoptera</taxon>
        <taxon>Hemiptera</taxon>
        <taxon>Heteroptera</taxon>
        <taxon>Panheteroptera</taxon>
        <taxon>Cimicomorpha</taxon>
        <taxon>Reduviidae</taxon>
        <taxon>Harpactorinae</taxon>
        <taxon>Harpactorini</taxon>
        <taxon>Rhynocoris</taxon>
    </lineage>
</organism>
<comment type="caution">
    <text evidence="3">The sequence shown here is derived from an EMBL/GenBank/DDBJ whole genome shotgun (WGS) entry which is preliminary data.</text>
</comment>
<sequence>MKSKSKCQTTKELIKRSSNKKNAATCTSTSSTSYSCVSEEQYIFPKMSSLLTHKSLIGARYNREFWTDELLNKLYYYIPNDRYWDKFNLDDLDENIKLKKLKKSIEDCLITPKEFAYTFDEFSNLAATTETVATATGTTQTPSIAAETVSAKTSNVTTDNITERIKNDIEIKKKFLQCIGSYPDKKLRKHFYKLLKWKELNVTDYDNREYFNQILESTIKKCKSNIAKKKYDEMHMMIKDQILERLDMKNIPKIELEEQKKIYDEKCYQDTSCEDKMRRGFFKMSNDMKDQFKSGTQSKGTNLKDKESYMHQSYKKDQIKNALFDSKSKGTVDQKRPDRGKGGITQRNAKNKPITGSKSNSSKRSKFEMKLNHDQTTDKMEDLKMKIDELNYMKTSKTGATCKLDPMSQIIVKDEHVNYSTVSDGVTLMKDEETDINQRENVKQIIKEINKVKNNEVISDLLESDQVEMGNFIGIKPELDQTNDETNERYDEAKKKIVTILKILKGVGKNRQLSLESKKIDPNLNVNSRKFMGCFHKNKVLNWFKQKDYLKQTKIKKTEMKLFMKDDHMNLLKRILNENRSINTFLEHRWDIVGYLSDNVKEDSPPQENEPSTTKLSTVKASEIDISYETGTSDDEVRAKISDAGQTYRTPRPSRMSRKSDRRSRFSSIRRSRRSTDSSFTRDTIVYDISEPDDFRDLDDWEEFMEVIVAETKQMKAEEPIAGIMTISKDEIRYVLRPESKRTSLPDFIYEMFETGLLPDAQEVEEELKLFKKKVAEKVESEEISEECVLEKIESDFVVRKQIDRRLELLFENFDKARNEYAKDNAEDYNYNRNVIEWQIIQRRLQQQKLLEEREARSRSFRTLPSSGSSKDDEPCYINDLKRIVGPKLKKAITDVLMVRPQENPIEYMVGMLHHYSNDEQYENYMNEIDRELLTIYDDLFVNRNYGPRRFKIVKDAVIDSDSPYPTDSETSFDSELLEDRDVHDIIEECKKPKPYDLSFLKADVISSVSMTSSSSDISISSILSVTTGMTVGSSIASMSVKEPSNLEIYDDDIEEVGICNAGYVMNLSNPPPINIVDGNVIFNIAKYATPMMDLFSPQPFDMGYNDILINNVNNVNEPIDLGLDELLKIEENRQCPLSQTTFGIPSGPSDTSKYPRGYAMDPNDPPPLDMGYDDILINEVNNEEEPTDIDSDEILQTAEIIENEVETRMPQISQDDISDNE</sequence>
<feature type="compositionally biased region" description="Basic and acidic residues" evidence="2">
    <location>
        <begin position="326"/>
        <end position="341"/>
    </location>
</feature>
<evidence type="ECO:0000256" key="1">
    <source>
        <dbReference type="SAM" id="Coils"/>
    </source>
</evidence>
<dbReference type="AlphaFoldDB" id="A0AAW1D535"/>
<dbReference type="CDD" id="cd22966">
    <property type="entry name" value="DD_DYDC-like"/>
    <property type="match status" value="1"/>
</dbReference>
<dbReference type="Proteomes" id="UP001461498">
    <property type="component" value="Unassembled WGS sequence"/>
</dbReference>
<feature type="region of interest" description="Disordered" evidence="2">
    <location>
        <begin position="600"/>
        <end position="620"/>
    </location>
</feature>
<feature type="region of interest" description="Disordered" evidence="2">
    <location>
        <begin position="325"/>
        <end position="371"/>
    </location>
</feature>